<comment type="caution">
    <text evidence="2">The sequence shown here is derived from an EMBL/GenBank/DDBJ whole genome shotgun (WGS) entry which is preliminary data.</text>
</comment>
<dbReference type="OrthoDB" id="7850467at2"/>
<reference evidence="1" key="2">
    <citation type="submission" date="2022-11" db="EMBL/GenBank/DDBJ databases">
        <title>Role of the vibriolysin VemA secreted by the emergent pathogen Vibrio europaeus in the colonization of Manila clam mucus.</title>
        <authorList>
            <person name="Martinez C."/>
            <person name="Rodriguez S."/>
            <person name="Vences A."/>
            <person name="Barja J.L."/>
            <person name="Toranzo A.E."/>
            <person name="Dubert J."/>
        </authorList>
    </citation>
    <scope>NUCLEOTIDE SEQUENCE</scope>
    <source>
        <strain evidence="1">3454</strain>
    </source>
</reference>
<proteinExistence type="predicted"/>
<evidence type="ECO:0000313" key="2">
    <source>
        <dbReference type="EMBL" id="OAM97868.1"/>
    </source>
</evidence>
<keyword evidence="4" id="KW-1185">Reference proteome</keyword>
<dbReference type="RefSeq" id="WP_069669035.1">
    <property type="nucleotide sequence ID" value="NZ_JAPFIM010000018.1"/>
</dbReference>
<protein>
    <submittedName>
        <fullName evidence="2">Uncharacterized protein</fullName>
    </submittedName>
</protein>
<dbReference type="EMBL" id="LUAX01000007">
    <property type="protein sequence ID" value="OAM97868.1"/>
    <property type="molecule type" value="Genomic_DNA"/>
</dbReference>
<sequence>MIIERFYKSSPEEVSQILRLYGADYGDSAKRYAQKSMDKWRSGTIKISGQTQDRLVKLVPVCLNSSERYLIAKEICLFYTNQRHKKTEFISINTDEPLVGLDKLHTVIKSFYEGDNVVELPEKLTAAITWLADDDVTAARALLARVEQEEAKLIEARAYQDIEAIENILTMEEIEHLSQQIEFPNGYIKISTYTPKKPFLKRVLASIFGD</sequence>
<dbReference type="AlphaFoldDB" id="A0A178J8K9"/>
<dbReference type="Proteomes" id="UP001150001">
    <property type="component" value="Unassembled WGS sequence"/>
</dbReference>
<gene>
    <name evidence="2" type="ORF">AZ468_20270</name>
    <name evidence="1" type="ORF">OPW20_04260</name>
</gene>
<evidence type="ECO:0000313" key="4">
    <source>
        <dbReference type="Proteomes" id="UP001150001"/>
    </source>
</evidence>
<evidence type="ECO:0000313" key="1">
    <source>
        <dbReference type="EMBL" id="MDC5739265.1"/>
    </source>
</evidence>
<dbReference type="EMBL" id="JAPFIT010000010">
    <property type="protein sequence ID" value="MDC5739265.1"/>
    <property type="molecule type" value="Genomic_DNA"/>
</dbReference>
<dbReference type="Proteomes" id="UP000094761">
    <property type="component" value="Unassembled WGS sequence"/>
</dbReference>
<name>A0A178J8K9_9VIBR</name>
<evidence type="ECO:0000313" key="3">
    <source>
        <dbReference type="Proteomes" id="UP000094761"/>
    </source>
</evidence>
<reference evidence="2 3" key="1">
    <citation type="submission" date="2016-03" db="EMBL/GenBank/DDBJ databases">
        <title>Draft genome sequence of the Vibrio tubiashii subs. europaeus.</title>
        <authorList>
            <person name="Spinard E."/>
            <person name="Dubert J."/>
            <person name="Nelson D.R."/>
            <person name="Barja J.L."/>
        </authorList>
    </citation>
    <scope>NUCLEOTIDE SEQUENCE [LARGE SCALE GENOMIC DNA]</scope>
    <source>
        <strain evidence="3">PP-638</strain>
        <strain evidence="2">PP2-638</strain>
    </source>
</reference>
<organism evidence="2 3">
    <name type="scientific">Vibrio europaeus</name>
    <dbReference type="NCBI Taxonomy" id="300876"/>
    <lineage>
        <taxon>Bacteria</taxon>
        <taxon>Pseudomonadati</taxon>
        <taxon>Pseudomonadota</taxon>
        <taxon>Gammaproteobacteria</taxon>
        <taxon>Vibrionales</taxon>
        <taxon>Vibrionaceae</taxon>
        <taxon>Vibrio</taxon>
        <taxon>Vibrio oreintalis group</taxon>
    </lineage>
</organism>
<dbReference type="GeneID" id="78078065"/>
<accession>A0A178J8K9</accession>